<dbReference type="STRING" id="1344416.A0A139AGH7"/>
<evidence type="ECO:0000256" key="7">
    <source>
        <dbReference type="SAM" id="MobiDB-lite"/>
    </source>
</evidence>
<feature type="region of interest" description="Disordered" evidence="7">
    <location>
        <begin position="456"/>
        <end position="498"/>
    </location>
</feature>
<sequence>MSPTDPLRKTSESPSPLSDLSRLLPFLPGADFSRSLAHRTGGGASEPNYRKSHVFDIKNGVTVYVEGKPGIGEESGCGASRVDDGDIEHEHRRLGGDAIPGQTVTKIKTSLDVYPKADDVAESVPAWVAFDRKVLRFYGFFQEAVQERREEQHRIRRVNIYFYLEDDTVQVTEPRAPNSGLMQGTLIRRHRVPLPNAEDGQHHTITDFNVGKEVTLHARTFKIIGCDGFTRYTLVRAELQSRLKATRPSAPHTSLKTFLENDRRVLRFYACWDDRGEPSGELRHMVVHYYLATEELEVRAAQGPHGQGTGRVFLKRGKVAKRPVKVVMGVGVAGPQIWYGDGDLQIGAILHIYGRPFMLVDCDEFTKEYYREKYGLTDFSPISLDDPHPHAHQVCIPPAPPLVPRPHRKDFDRFAKYDTTVLRWRAKLRSDKMVDRDREFVVGLYMQDETISVDETTHASGMSSGRFLKRSRIPKHPIPPSGSGSGESEDDGSGAHEYHGTKDFAVGKVIELHGRVFEITACDVFTERFVRENKGLFPEAK</sequence>
<feature type="domain" description="DM10" evidence="8">
    <location>
        <begin position="418"/>
        <end position="534"/>
    </location>
</feature>
<keyword evidence="4" id="KW-0677">Repeat</keyword>
<evidence type="ECO:0000256" key="4">
    <source>
        <dbReference type="ARBA" id="ARBA00022737"/>
    </source>
</evidence>
<dbReference type="OrthoDB" id="10255210at2759"/>
<keyword evidence="5" id="KW-0206">Cytoskeleton</keyword>
<dbReference type="PANTHER" id="PTHR12086">
    <property type="entry name" value="EF-HAND DOMAIN C-TERMINAL CONTAINING PROTEIN"/>
    <property type="match status" value="1"/>
</dbReference>
<keyword evidence="10" id="KW-1185">Reference proteome</keyword>
<dbReference type="InterPro" id="IPR040193">
    <property type="entry name" value="EFHC1/EFHC2/EFHB"/>
</dbReference>
<reference evidence="9 10" key="1">
    <citation type="journal article" date="2015" name="Genome Biol. Evol.">
        <title>Phylogenomic analyses indicate that early fungi evolved digesting cell walls of algal ancestors of land plants.</title>
        <authorList>
            <person name="Chang Y."/>
            <person name="Wang S."/>
            <person name="Sekimoto S."/>
            <person name="Aerts A.L."/>
            <person name="Choi C."/>
            <person name="Clum A."/>
            <person name="LaButti K.M."/>
            <person name="Lindquist E.A."/>
            <person name="Yee Ngan C."/>
            <person name="Ohm R.A."/>
            <person name="Salamov A.A."/>
            <person name="Grigoriev I.V."/>
            <person name="Spatafora J.W."/>
            <person name="Berbee M.L."/>
        </authorList>
    </citation>
    <scope>NUCLEOTIDE SEQUENCE [LARGE SCALE GENOMIC DNA]</scope>
    <source>
        <strain evidence="9 10">JEL478</strain>
    </source>
</reference>
<dbReference type="Proteomes" id="UP000070544">
    <property type="component" value="Unassembled WGS sequence"/>
</dbReference>
<dbReference type="GO" id="GO:0005929">
    <property type="term" value="C:cilium"/>
    <property type="evidence" value="ECO:0007669"/>
    <property type="project" value="UniProtKB-SubCell"/>
</dbReference>
<evidence type="ECO:0000259" key="8">
    <source>
        <dbReference type="PROSITE" id="PS51336"/>
    </source>
</evidence>
<dbReference type="GO" id="GO:0005856">
    <property type="term" value="C:cytoskeleton"/>
    <property type="evidence" value="ECO:0007669"/>
    <property type="project" value="UniProtKB-SubCell"/>
</dbReference>
<proteinExistence type="predicted"/>
<keyword evidence="6" id="KW-0966">Cell projection</keyword>
<dbReference type="Gene3D" id="2.30.29.170">
    <property type="match status" value="3"/>
</dbReference>
<dbReference type="PANTHER" id="PTHR12086:SF11">
    <property type="entry name" value="EF-HAND DOMAIN-CONTAINING FAMILY MEMBER C2"/>
    <property type="match status" value="1"/>
</dbReference>
<evidence type="ECO:0000313" key="10">
    <source>
        <dbReference type="Proteomes" id="UP000070544"/>
    </source>
</evidence>
<dbReference type="PROSITE" id="PS51336">
    <property type="entry name" value="DM10"/>
    <property type="match status" value="3"/>
</dbReference>
<evidence type="ECO:0000256" key="5">
    <source>
        <dbReference type="ARBA" id="ARBA00023212"/>
    </source>
</evidence>
<protein>
    <recommendedName>
        <fullName evidence="8">DM10 domain-containing protein</fullName>
    </recommendedName>
</protein>
<dbReference type="FunFam" id="2.30.29.170:FF:000004">
    <property type="entry name" value="EF-hand domain containing 2"/>
    <property type="match status" value="1"/>
</dbReference>
<gene>
    <name evidence="9" type="ORF">M427DRAFT_98498</name>
</gene>
<evidence type="ECO:0000256" key="6">
    <source>
        <dbReference type="ARBA" id="ARBA00023273"/>
    </source>
</evidence>
<dbReference type="AlphaFoldDB" id="A0A139AGH7"/>
<accession>A0A139AGH7</accession>
<organism evidence="9 10">
    <name type="scientific">Gonapodya prolifera (strain JEL478)</name>
    <name type="common">Monoblepharis prolifera</name>
    <dbReference type="NCBI Taxonomy" id="1344416"/>
    <lineage>
        <taxon>Eukaryota</taxon>
        <taxon>Fungi</taxon>
        <taxon>Fungi incertae sedis</taxon>
        <taxon>Chytridiomycota</taxon>
        <taxon>Chytridiomycota incertae sedis</taxon>
        <taxon>Monoblepharidomycetes</taxon>
        <taxon>Monoblepharidales</taxon>
        <taxon>Gonapodyaceae</taxon>
        <taxon>Gonapodya</taxon>
    </lineage>
</organism>
<evidence type="ECO:0000256" key="1">
    <source>
        <dbReference type="ARBA" id="ARBA00004138"/>
    </source>
</evidence>
<dbReference type="InterPro" id="IPR006602">
    <property type="entry name" value="DM10_dom"/>
</dbReference>
<feature type="domain" description="DM10" evidence="8">
    <location>
        <begin position="262"/>
        <end position="374"/>
    </location>
</feature>
<comment type="subcellular location">
    <subcellularLocation>
        <location evidence="1">Cell projection</location>
        <location evidence="1">Cilium</location>
    </subcellularLocation>
    <subcellularLocation>
        <location evidence="2">Cytoplasm</location>
        <location evidence="2">Cytoskeleton</location>
    </subcellularLocation>
</comment>
<keyword evidence="3" id="KW-0963">Cytoplasm</keyword>
<feature type="domain" description="DM10" evidence="8">
    <location>
        <begin position="131"/>
        <end position="238"/>
    </location>
</feature>
<dbReference type="SMART" id="SM00676">
    <property type="entry name" value="DM10"/>
    <property type="match status" value="3"/>
</dbReference>
<name>A0A139AGH7_GONPJ</name>
<evidence type="ECO:0000313" key="9">
    <source>
        <dbReference type="EMBL" id="KXS15887.1"/>
    </source>
</evidence>
<dbReference type="Pfam" id="PF06565">
    <property type="entry name" value="DM10_dom"/>
    <property type="match status" value="3"/>
</dbReference>
<evidence type="ECO:0000256" key="3">
    <source>
        <dbReference type="ARBA" id="ARBA00022490"/>
    </source>
</evidence>
<dbReference type="OMA" id="RFSCKQP"/>
<dbReference type="EMBL" id="KQ965759">
    <property type="protein sequence ID" value="KXS15887.1"/>
    <property type="molecule type" value="Genomic_DNA"/>
</dbReference>
<evidence type="ECO:0000256" key="2">
    <source>
        <dbReference type="ARBA" id="ARBA00004245"/>
    </source>
</evidence>